<name>A0ABS2Z6W3_POLSE</name>
<evidence type="ECO:0000256" key="8">
    <source>
        <dbReference type="ARBA" id="ARBA00023136"/>
    </source>
</evidence>
<dbReference type="PANTHER" id="PTHR24242:SF359">
    <property type="entry name" value="ODORANT RECEPTOR-RELATED"/>
    <property type="match status" value="1"/>
</dbReference>
<feature type="transmembrane region" description="Helical" evidence="14">
    <location>
        <begin position="309"/>
        <end position="333"/>
    </location>
</feature>
<comment type="similarity">
    <text evidence="13">Belongs to the G-protein coupled receptor 1 family.</text>
</comment>
<accession>A0ABS2Z6W3</accession>
<evidence type="ECO:0000259" key="15">
    <source>
        <dbReference type="PROSITE" id="PS50262"/>
    </source>
</evidence>
<feature type="domain" description="G-protein coupled receptors family 1 profile" evidence="15">
    <location>
        <begin position="326"/>
        <end position="576"/>
    </location>
</feature>
<feature type="transmembrane region" description="Helical" evidence="14">
    <location>
        <begin position="31"/>
        <end position="52"/>
    </location>
</feature>
<feature type="transmembrane region" description="Helical" evidence="14">
    <location>
        <begin position="345"/>
        <end position="372"/>
    </location>
</feature>
<dbReference type="Gene3D" id="1.20.1070.10">
    <property type="entry name" value="Rhodopsin 7-helix transmembrane proteins"/>
    <property type="match status" value="2"/>
</dbReference>
<sequence>MSGLNQTSSSIKKFLIVGFPGFKDQESRRTLFGVFLTVYLFTLVGNILLIAIFASDRTLHTPMYILVCGLAVLDITISTNTLPSMLVLLILKYRIVPLAACFTQMMFIGGLFATECVLLTLMAYDHYVAICYPLHYPNLITNSRISKLMAGCWVFGFLWANITLVFVLGLSFCRPSNIIYVFCDIAYLIFMACGDTRIVNYSVLCIGLGMLFITLVLILFSYLRILISVIKIASKEGRMKAFYTCGTHMLVISVFFLTAAGVFISDRTSLSSMDTRIFGIIIRNVFPSLMNPVIYCLRTKEIRNSFAKMRTLFGVFLTVYLFTLVGNILLIAIFASDRTLHTPMYILVCGLAVLDIAISTNTVPTTLVLLIFEYRIVPLAACFTQMMFLGGFFATECVLLTLMAYDRYVAICYPLHYPNLVSNSRISKLMVGCWAFGFLWANITLVLLLGLSFCRPSNVVYVFCDIAYLVFIACGDTQIINYALLFIGLGMLFISLVLILFSYLRILISVIKIASKDGRMKAFYTCGTHMLVISVFFLTAAGVFISDRTSFSSMDTHIFGVIIRNVFPSLMNPVIYCLRTKEIRNSFAKMLKTIKCLPYRR</sequence>
<keyword evidence="2" id="KW-1003">Cell membrane</keyword>
<evidence type="ECO:0000256" key="3">
    <source>
        <dbReference type="ARBA" id="ARBA00022606"/>
    </source>
</evidence>
<dbReference type="InterPro" id="IPR050939">
    <property type="entry name" value="Olfactory_GPCR1"/>
</dbReference>
<feature type="transmembrane region" description="Helical" evidence="14">
    <location>
        <begin position="479"/>
        <end position="501"/>
    </location>
</feature>
<gene>
    <name evidence="16" type="primary">Or1d2</name>
    <name evidence="16" type="ORF">GTO92_0002505</name>
</gene>
<feature type="transmembrane region" description="Helical" evidence="14">
    <location>
        <begin position="277"/>
        <end position="297"/>
    </location>
</feature>
<evidence type="ECO:0000256" key="1">
    <source>
        <dbReference type="ARBA" id="ARBA00004651"/>
    </source>
</evidence>
<keyword evidence="10 13" id="KW-0675">Receptor</keyword>
<evidence type="ECO:0000256" key="2">
    <source>
        <dbReference type="ARBA" id="ARBA00022475"/>
    </source>
</evidence>
<protein>
    <submittedName>
        <fullName evidence="16">OR1D2 protein</fullName>
    </submittedName>
</protein>
<dbReference type="PRINTS" id="PR00245">
    <property type="entry name" value="OLFACTORYR"/>
</dbReference>
<evidence type="ECO:0000256" key="11">
    <source>
        <dbReference type="ARBA" id="ARBA00023180"/>
    </source>
</evidence>
<dbReference type="InterPro" id="IPR000725">
    <property type="entry name" value="Olfact_rcpt"/>
</dbReference>
<dbReference type="PROSITE" id="PS00237">
    <property type="entry name" value="G_PROTEIN_RECEP_F1_1"/>
    <property type="match status" value="1"/>
</dbReference>
<dbReference type="InterPro" id="IPR000276">
    <property type="entry name" value="GPCR_Rhodpsn"/>
</dbReference>
<evidence type="ECO:0000256" key="5">
    <source>
        <dbReference type="ARBA" id="ARBA00022725"/>
    </source>
</evidence>
<dbReference type="PRINTS" id="PR00237">
    <property type="entry name" value="GPCRRHODOPSN"/>
</dbReference>
<feature type="non-terminal residue" evidence="16">
    <location>
        <position position="1"/>
    </location>
</feature>
<feature type="transmembrane region" description="Helical" evidence="14">
    <location>
        <begin position="241"/>
        <end position="265"/>
    </location>
</feature>
<evidence type="ECO:0000256" key="9">
    <source>
        <dbReference type="ARBA" id="ARBA00023157"/>
    </source>
</evidence>
<reference evidence="16" key="1">
    <citation type="journal article" date="2021" name="Cell">
        <title>Tracing the genetic footprints of vertebrate landing in non-teleost ray-finned fishes.</title>
        <authorList>
            <person name="Bi X."/>
            <person name="Wang K."/>
            <person name="Yang L."/>
            <person name="Pan H."/>
            <person name="Jiang H."/>
            <person name="Wei Q."/>
            <person name="Fang M."/>
            <person name="Yu H."/>
            <person name="Zhu C."/>
            <person name="Cai Y."/>
            <person name="He Y."/>
            <person name="Gan X."/>
            <person name="Zeng H."/>
            <person name="Yu D."/>
            <person name="Zhu Y."/>
            <person name="Jiang H."/>
            <person name="Qiu Q."/>
            <person name="Yang H."/>
            <person name="Zhang Y.E."/>
            <person name="Wang W."/>
            <person name="Zhu M."/>
            <person name="He S."/>
            <person name="Zhang G."/>
        </authorList>
    </citation>
    <scope>NUCLEOTIDE SEQUENCE</scope>
    <source>
        <strain evidence="16">Bchr_001</strain>
    </source>
</reference>
<proteinExistence type="inferred from homology"/>
<feature type="transmembrane region" description="Helical" evidence="14">
    <location>
        <begin position="379"/>
        <end position="405"/>
    </location>
</feature>
<keyword evidence="3" id="KW-0716">Sensory transduction</keyword>
<evidence type="ECO:0000256" key="6">
    <source>
        <dbReference type="ARBA" id="ARBA00022989"/>
    </source>
</evidence>
<evidence type="ECO:0000256" key="4">
    <source>
        <dbReference type="ARBA" id="ARBA00022692"/>
    </source>
</evidence>
<comment type="subcellular location">
    <subcellularLocation>
        <location evidence="1">Cell membrane</location>
        <topology evidence="1">Multi-pass membrane protein</topology>
    </subcellularLocation>
</comment>
<feature type="transmembrane region" description="Helical" evidence="14">
    <location>
        <begin position="198"/>
        <end position="220"/>
    </location>
</feature>
<evidence type="ECO:0000256" key="10">
    <source>
        <dbReference type="ARBA" id="ARBA00023170"/>
    </source>
</evidence>
<organism evidence="16 17">
    <name type="scientific">Polypterus senegalus</name>
    <name type="common">Senegal bichir</name>
    <dbReference type="NCBI Taxonomy" id="55291"/>
    <lineage>
        <taxon>Eukaryota</taxon>
        <taxon>Metazoa</taxon>
        <taxon>Chordata</taxon>
        <taxon>Craniata</taxon>
        <taxon>Vertebrata</taxon>
        <taxon>Euteleostomi</taxon>
        <taxon>Actinopterygii</taxon>
        <taxon>Polypteriformes</taxon>
        <taxon>Polypteridae</taxon>
        <taxon>Polypterus</taxon>
    </lineage>
</organism>
<feature type="transmembrane region" description="Helical" evidence="14">
    <location>
        <begin position="429"/>
        <end position="451"/>
    </location>
</feature>
<keyword evidence="17" id="KW-1185">Reference proteome</keyword>
<comment type="caution">
    <text evidence="16">The sequence shown here is derived from an EMBL/GenBank/DDBJ whole genome shotgun (WGS) entry which is preliminary data.</text>
</comment>
<dbReference type="Pfam" id="PF13853">
    <property type="entry name" value="7tm_4"/>
    <property type="match status" value="2"/>
</dbReference>
<feature type="transmembrane region" description="Helical" evidence="14">
    <location>
        <begin position="557"/>
        <end position="578"/>
    </location>
</feature>
<dbReference type="EMBL" id="JAAWVN010025602">
    <property type="protein sequence ID" value="MBN3294240.1"/>
    <property type="molecule type" value="Genomic_DNA"/>
</dbReference>
<evidence type="ECO:0000313" key="17">
    <source>
        <dbReference type="Proteomes" id="UP001166052"/>
    </source>
</evidence>
<evidence type="ECO:0000256" key="7">
    <source>
        <dbReference type="ARBA" id="ARBA00023040"/>
    </source>
</evidence>
<dbReference type="PANTHER" id="PTHR24242">
    <property type="entry name" value="G-PROTEIN COUPLED RECEPTOR"/>
    <property type="match status" value="1"/>
</dbReference>
<keyword evidence="9" id="KW-1015">Disulfide bond</keyword>
<feature type="transmembrane region" description="Helical" evidence="14">
    <location>
        <begin position="458"/>
        <end position="473"/>
    </location>
</feature>
<evidence type="ECO:0000256" key="13">
    <source>
        <dbReference type="RuleBase" id="RU000688"/>
    </source>
</evidence>
<dbReference type="Proteomes" id="UP001166052">
    <property type="component" value="Unassembled WGS sequence"/>
</dbReference>
<keyword evidence="11" id="KW-0325">Glycoprotein</keyword>
<keyword evidence="12 13" id="KW-0807">Transducer</keyword>
<feature type="transmembrane region" description="Helical" evidence="14">
    <location>
        <begin position="177"/>
        <end position="192"/>
    </location>
</feature>
<dbReference type="SUPFAM" id="SSF81321">
    <property type="entry name" value="Family A G protein-coupled receptor-like"/>
    <property type="match status" value="2"/>
</dbReference>
<evidence type="ECO:0000256" key="12">
    <source>
        <dbReference type="ARBA" id="ARBA00023224"/>
    </source>
</evidence>
<feature type="transmembrane region" description="Helical" evidence="14">
    <location>
        <begin position="64"/>
        <end position="91"/>
    </location>
</feature>
<feature type="domain" description="G-protein coupled receptors family 1 profile" evidence="15">
    <location>
        <begin position="45"/>
        <end position="295"/>
    </location>
</feature>
<dbReference type="SMART" id="SM01381">
    <property type="entry name" value="7TM_GPCR_Srsx"/>
    <property type="match status" value="1"/>
</dbReference>
<feature type="transmembrane region" description="Helical" evidence="14">
    <location>
        <begin position="148"/>
        <end position="170"/>
    </location>
</feature>
<evidence type="ECO:0000313" key="16">
    <source>
        <dbReference type="EMBL" id="MBN3294240.1"/>
    </source>
</evidence>
<keyword evidence="8 14" id="KW-0472">Membrane</keyword>
<feature type="transmembrane region" description="Helical" evidence="14">
    <location>
        <begin position="98"/>
        <end position="124"/>
    </location>
</feature>
<dbReference type="InterPro" id="IPR017452">
    <property type="entry name" value="GPCR_Rhodpsn_7TM"/>
</dbReference>
<dbReference type="PROSITE" id="PS50262">
    <property type="entry name" value="G_PROTEIN_RECEP_F1_2"/>
    <property type="match status" value="2"/>
</dbReference>
<keyword evidence="7 13" id="KW-0297">G-protein coupled receptor</keyword>
<feature type="transmembrane region" description="Helical" evidence="14">
    <location>
        <begin position="522"/>
        <end position="545"/>
    </location>
</feature>
<keyword evidence="6 14" id="KW-1133">Transmembrane helix</keyword>
<evidence type="ECO:0000256" key="14">
    <source>
        <dbReference type="SAM" id="Phobius"/>
    </source>
</evidence>
<keyword evidence="5" id="KW-0552">Olfaction</keyword>
<feature type="non-terminal residue" evidence="16">
    <location>
        <position position="601"/>
    </location>
</feature>
<keyword evidence="4 13" id="KW-0812">Transmembrane</keyword>